<dbReference type="PANTHER" id="PTHR45735:SF2">
    <property type="entry name" value="CLEAVAGE STIMULATION FACTOR SUBUNIT 2"/>
    <property type="match status" value="1"/>
</dbReference>
<proteinExistence type="predicted"/>
<dbReference type="PANTHER" id="PTHR45735">
    <property type="entry name" value="CLEAVAGE STIMULATION FACTOR SUBUNIT 2"/>
    <property type="match status" value="1"/>
</dbReference>
<accession>A0A9P3USL4</accession>
<dbReference type="GO" id="GO:0003729">
    <property type="term" value="F:mRNA binding"/>
    <property type="evidence" value="ECO:0007669"/>
    <property type="project" value="TreeGrafter"/>
</dbReference>
<keyword evidence="7" id="KW-1185">Reference proteome</keyword>
<gene>
    <name evidence="6" type="ORF">LshimejAT787_1402450</name>
</gene>
<evidence type="ECO:0000259" key="4">
    <source>
        <dbReference type="Pfam" id="PF14304"/>
    </source>
</evidence>
<feature type="compositionally biased region" description="Low complexity" evidence="3">
    <location>
        <begin position="71"/>
        <end position="86"/>
    </location>
</feature>
<feature type="region of interest" description="Disordered" evidence="3">
    <location>
        <begin position="126"/>
        <end position="162"/>
    </location>
</feature>
<dbReference type="Gene3D" id="1.10.20.70">
    <property type="entry name" value="Transcription termination and cleavage factor, C-terminal domain"/>
    <property type="match status" value="1"/>
</dbReference>
<evidence type="ECO:0000256" key="3">
    <source>
        <dbReference type="SAM" id="MobiDB-lite"/>
    </source>
</evidence>
<dbReference type="GO" id="GO:0005847">
    <property type="term" value="C:mRNA cleavage and polyadenylation specificity factor complex"/>
    <property type="evidence" value="ECO:0007669"/>
    <property type="project" value="TreeGrafter"/>
</dbReference>
<comment type="caution">
    <text evidence="6">The sequence shown here is derived from an EMBL/GenBank/DDBJ whole genome shotgun (WGS) entry which is preliminary data.</text>
</comment>
<sequence length="220" mass="23413">MSNQNLAAEQLLELLLQLKKTTPAAARSILNGQPQIAYALMTLMVTIGAVNFEVFQKTLAEFGSKSAAAAPAAAHPTAHPSTSSTPVPALPPHLHPQAQASAYRNATPPTQPQPQAYAYQNGGHDQAYAHGYQQPQGYGYGQPPPPSQPASQHAYHGYGAPAPTPVQTPPNLPDTLAAIPDEQKALIMRVITMTPEQIHALPPTERQTYIQLRATLGVPT</sequence>
<evidence type="ECO:0000256" key="1">
    <source>
        <dbReference type="ARBA" id="ARBA00004123"/>
    </source>
</evidence>
<dbReference type="Pfam" id="PF14304">
    <property type="entry name" value="CSTF_C"/>
    <property type="match status" value="1"/>
</dbReference>
<dbReference type="InterPro" id="IPR026896">
    <property type="entry name" value="CSTF_C"/>
</dbReference>
<dbReference type="OrthoDB" id="272703at2759"/>
<dbReference type="Proteomes" id="UP001063166">
    <property type="component" value="Unassembled WGS sequence"/>
</dbReference>
<reference evidence="6" key="1">
    <citation type="submission" date="2022-07" db="EMBL/GenBank/DDBJ databases">
        <title>The genome of Lyophyllum shimeji provides insight into the initial evolution of ectomycorrhizal fungal genome.</title>
        <authorList>
            <person name="Kobayashi Y."/>
            <person name="Shibata T."/>
            <person name="Hirakawa H."/>
            <person name="Shigenobu S."/>
            <person name="Nishiyama T."/>
            <person name="Yamada A."/>
            <person name="Hasebe M."/>
            <person name="Kawaguchi M."/>
        </authorList>
    </citation>
    <scope>NUCLEOTIDE SEQUENCE</scope>
    <source>
        <strain evidence="6">AT787</strain>
    </source>
</reference>
<evidence type="ECO:0000256" key="2">
    <source>
        <dbReference type="ARBA" id="ARBA00023242"/>
    </source>
</evidence>
<feature type="domain" description="Transcription termination and cleavage factor C-terminal" evidence="4">
    <location>
        <begin position="182"/>
        <end position="214"/>
    </location>
</feature>
<protein>
    <submittedName>
        <fullName evidence="6">Hinge domain of cleavage stimulation factor subunit 2</fullName>
    </submittedName>
</protein>
<evidence type="ECO:0000313" key="6">
    <source>
        <dbReference type="EMBL" id="GLB43733.1"/>
    </source>
</evidence>
<comment type="subcellular location">
    <subcellularLocation>
        <location evidence="1">Nucleus</location>
    </subcellularLocation>
</comment>
<dbReference type="EMBL" id="BRPK01000014">
    <property type="protein sequence ID" value="GLB43733.1"/>
    <property type="molecule type" value="Genomic_DNA"/>
</dbReference>
<organism evidence="6 7">
    <name type="scientific">Lyophyllum shimeji</name>
    <name type="common">Hon-shimeji</name>
    <name type="synonym">Tricholoma shimeji</name>
    <dbReference type="NCBI Taxonomy" id="47721"/>
    <lineage>
        <taxon>Eukaryota</taxon>
        <taxon>Fungi</taxon>
        <taxon>Dikarya</taxon>
        <taxon>Basidiomycota</taxon>
        <taxon>Agaricomycotina</taxon>
        <taxon>Agaricomycetes</taxon>
        <taxon>Agaricomycetidae</taxon>
        <taxon>Agaricales</taxon>
        <taxon>Tricholomatineae</taxon>
        <taxon>Lyophyllaceae</taxon>
        <taxon>Lyophyllum</taxon>
    </lineage>
</organism>
<keyword evidence="2" id="KW-0539">Nucleus</keyword>
<dbReference type="GO" id="GO:0031124">
    <property type="term" value="P:mRNA 3'-end processing"/>
    <property type="evidence" value="ECO:0007669"/>
    <property type="project" value="InterPro"/>
</dbReference>
<evidence type="ECO:0000259" key="5">
    <source>
        <dbReference type="Pfam" id="PF14327"/>
    </source>
</evidence>
<dbReference type="InterPro" id="IPR025742">
    <property type="entry name" value="CSTF2_hinge"/>
</dbReference>
<dbReference type="Gene3D" id="1.25.40.630">
    <property type="match status" value="1"/>
</dbReference>
<feature type="region of interest" description="Disordered" evidence="3">
    <location>
        <begin position="100"/>
        <end position="119"/>
    </location>
</feature>
<evidence type="ECO:0000313" key="7">
    <source>
        <dbReference type="Proteomes" id="UP001063166"/>
    </source>
</evidence>
<name>A0A9P3USL4_LYOSH</name>
<dbReference type="AlphaFoldDB" id="A0A9P3USL4"/>
<dbReference type="InterPro" id="IPR038192">
    <property type="entry name" value="CSTF_C_sf"/>
</dbReference>
<feature type="domain" description="Cleavage stimulation factor subunit 2 hinge" evidence="5">
    <location>
        <begin position="5"/>
        <end position="58"/>
    </location>
</feature>
<feature type="compositionally biased region" description="Low complexity" evidence="3">
    <location>
        <begin position="126"/>
        <end position="137"/>
    </location>
</feature>
<dbReference type="Pfam" id="PF14327">
    <property type="entry name" value="CSTF2_hinge"/>
    <property type="match status" value="1"/>
</dbReference>
<feature type="region of interest" description="Disordered" evidence="3">
    <location>
        <begin position="71"/>
        <end position="95"/>
    </location>
</feature>